<evidence type="ECO:0000256" key="4">
    <source>
        <dbReference type="ARBA" id="ARBA00023014"/>
    </source>
</evidence>
<dbReference type="InterPro" id="IPR018298">
    <property type="entry name" value="Adrenodoxin_Fe-S_BS"/>
</dbReference>
<keyword evidence="1" id="KW-0001">2Fe-2S</keyword>
<dbReference type="SUPFAM" id="SSF54292">
    <property type="entry name" value="2Fe-2S ferredoxin-like"/>
    <property type="match status" value="1"/>
</dbReference>
<dbReference type="Pfam" id="PF00111">
    <property type="entry name" value="Fer2"/>
    <property type="match status" value="1"/>
</dbReference>
<dbReference type="PANTHER" id="PTHR23426">
    <property type="entry name" value="FERREDOXIN/ADRENODOXIN"/>
    <property type="match status" value="1"/>
</dbReference>
<evidence type="ECO:0000256" key="1">
    <source>
        <dbReference type="ARBA" id="ARBA00022714"/>
    </source>
</evidence>
<keyword evidence="8" id="KW-1185">Reference proteome</keyword>
<evidence type="ECO:0000256" key="3">
    <source>
        <dbReference type="ARBA" id="ARBA00023004"/>
    </source>
</evidence>
<accession>A0A087UW80</accession>
<name>A0A087UW80_STEMI</name>
<dbReference type="PROSITE" id="PS51085">
    <property type="entry name" value="2FE2S_FER_2"/>
    <property type="match status" value="1"/>
</dbReference>
<feature type="non-terminal residue" evidence="7">
    <location>
        <position position="191"/>
    </location>
</feature>
<dbReference type="AlphaFoldDB" id="A0A087UW80"/>
<dbReference type="GO" id="GO:0005739">
    <property type="term" value="C:mitochondrion"/>
    <property type="evidence" value="ECO:0007669"/>
    <property type="project" value="TreeGrafter"/>
</dbReference>
<dbReference type="InterPro" id="IPR012675">
    <property type="entry name" value="Beta-grasp_dom_sf"/>
</dbReference>
<keyword evidence="2" id="KW-0479">Metal-binding</keyword>
<dbReference type="GO" id="GO:0009055">
    <property type="term" value="F:electron transfer activity"/>
    <property type="evidence" value="ECO:0007669"/>
    <property type="project" value="TreeGrafter"/>
</dbReference>
<dbReference type="PANTHER" id="PTHR23426:SF76">
    <property type="entry name" value="ADRENODOXIN-LIKE PROTEIN 2, MITOCHONDRIAL"/>
    <property type="match status" value="1"/>
</dbReference>
<organism evidence="7 8">
    <name type="scientific">Stegodyphus mimosarum</name>
    <name type="common">African social velvet spider</name>
    <dbReference type="NCBI Taxonomy" id="407821"/>
    <lineage>
        <taxon>Eukaryota</taxon>
        <taxon>Metazoa</taxon>
        <taxon>Ecdysozoa</taxon>
        <taxon>Arthropoda</taxon>
        <taxon>Chelicerata</taxon>
        <taxon>Arachnida</taxon>
        <taxon>Araneae</taxon>
        <taxon>Araneomorphae</taxon>
        <taxon>Entelegynae</taxon>
        <taxon>Eresoidea</taxon>
        <taxon>Eresidae</taxon>
        <taxon>Stegodyphus</taxon>
    </lineage>
</organism>
<evidence type="ECO:0000259" key="6">
    <source>
        <dbReference type="PROSITE" id="PS51085"/>
    </source>
</evidence>
<proteinExistence type="predicted"/>
<dbReference type="OMA" id="ERMYNEG"/>
<reference evidence="7 8" key="1">
    <citation type="submission" date="2013-11" db="EMBL/GenBank/DDBJ databases">
        <title>Genome sequencing of Stegodyphus mimosarum.</title>
        <authorList>
            <person name="Bechsgaard J."/>
        </authorList>
    </citation>
    <scope>NUCLEOTIDE SEQUENCE [LARGE SCALE GENOMIC DNA]</scope>
</reference>
<dbReference type="InterPro" id="IPR001055">
    <property type="entry name" value="Adrenodoxin-like"/>
</dbReference>
<dbReference type="GO" id="GO:0051537">
    <property type="term" value="F:2 iron, 2 sulfur cluster binding"/>
    <property type="evidence" value="ECO:0007669"/>
    <property type="project" value="UniProtKB-KW"/>
</dbReference>
<dbReference type="CDD" id="cd00207">
    <property type="entry name" value="fer2"/>
    <property type="match status" value="1"/>
</dbReference>
<feature type="domain" description="2Fe-2S ferredoxin-type" evidence="6">
    <location>
        <begin position="74"/>
        <end position="178"/>
    </location>
</feature>
<dbReference type="PRINTS" id="PR00355">
    <property type="entry name" value="ADRENODOXIN"/>
</dbReference>
<dbReference type="OrthoDB" id="6415136at2759"/>
<comment type="cofactor">
    <cofactor evidence="5">
        <name>[2Fe-2S] cluster</name>
        <dbReference type="ChEBI" id="CHEBI:190135"/>
    </cofactor>
</comment>
<sequence>MALLCCTKSCLKNLKKISYNFNLTLRSSRKNYSNLVACRSTCVTSNLFCDAYRASYIDFRSLFLSSPLTKKARVSITFMKDGKKYTGIGKEGESLLDVVLNNDLDIEGYGACEGTLSCSTCHVILKSEDFAKIPDKATDEELDMLDLAPDYCETSRLGCQISITKDMEGLTVTVPAAVRDLREFPPGTDAS</sequence>
<evidence type="ECO:0000313" key="8">
    <source>
        <dbReference type="Proteomes" id="UP000054359"/>
    </source>
</evidence>
<dbReference type="Proteomes" id="UP000054359">
    <property type="component" value="Unassembled WGS sequence"/>
</dbReference>
<dbReference type="Gene3D" id="3.10.20.30">
    <property type="match status" value="1"/>
</dbReference>
<keyword evidence="3" id="KW-0408">Iron</keyword>
<gene>
    <name evidence="7" type="ORF">X975_07508</name>
</gene>
<dbReference type="InterPro" id="IPR001041">
    <property type="entry name" value="2Fe-2S_ferredoxin-type"/>
</dbReference>
<dbReference type="GO" id="GO:0140647">
    <property type="term" value="P:P450-containing electron transport chain"/>
    <property type="evidence" value="ECO:0007669"/>
    <property type="project" value="InterPro"/>
</dbReference>
<protein>
    <submittedName>
        <fullName evidence="7">Adrenodoxin, mitochondrial</fullName>
    </submittedName>
</protein>
<dbReference type="PROSITE" id="PS00814">
    <property type="entry name" value="ADX"/>
    <property type="match status" value="1"/>
</dbReference>
<evidence type="ECO:0000313" key="7">
    <source>
        <dbReference type="EMBL" id="KFM81619.1"/>
    </source>
</evidence>
<keyword evidence="4" id="KW-0411">Iron-sulfur</keyword>
<dbReference type="EMBL" id="KK121952">
    <property type="protein sequence ID" value="KFM81619.1"/>
    <property type="molecule type" value="Genomic_DNA"/>
</dbReference>
<evidence type="ECO:0000256" key="2">
    <source>
        <dbReference type="ARBA" id="ARBA00022723"/>
    </source>
</evidence>
<dbReference type="STRING" id="407821.A0A087UW80"/>
<dbReference type="InterPro" id="IPR036010">
    <property type="entry name" value="2Fe-2S_ferredoxin-like_sf"/>
</dbReference>
<dbReference type="GO" id="GO:0046872">
    <property type="term" value="F:metal ion binding"/>
    <property type="evidence" value="ECO:0007669"/>
    <property type="project" value="UniProtKB-KW"/>
</dbReference>
<evidence type="ECO:0000256" key="5">
    <source>
        <dbReference type="ARBA" id="ARBA00034078"/>
    </source>
</evidence>